<keyword evidence="10" id="KW-1185">Reference proteome</keyword>
<evidence type="ECO:0000256" key="9">
    <source>
        <dbReference type="SAM" id="MobiDB-lite"/>
    </source>
</evidence>
<keyword evidence="6" id="KW-0804">Transcription</keyword>
<gene>
    <name evidence="11" type="primary">LOC106579254</name>
</gene>
<protein>
    <recommendedName>
        <fullName evidence="3">Mediator of RNA polymerase II transcription subunit 24</fullName>
    </recommendedName>
    <alternativeName>
        <fullName evidence="8">Mediator complex subunit 24</fullName>
    </alternativeName>
</protein>
<evidence type="ECO:0000256" key="8">
    <source>
        <dbReference type="ARBA" id="ARBA00031960"/>
    </source>
</evidence>
<evidence type="ECO:0000256" key="5">
    <source>
        <dbReference type="ARBA" id="ARBA00023159"/>
    </source>
</evidence>
<reference evidence="11" key="1">
    <citation type="submission" date="2025-08" db="UniProtKB">
        <authorList>
            <consortium name="RefSeq"/>
        </authorList>
    </citation>
    <scope>IDENTIFICATION</scope>
</reference>
<evidence type="ECO:0000256" key="6">
    <source>
        <dbReference type="ARBA" id="ARBA00023163"/>
    </source>
</evidence>
<feature type="region of interest" description="Disordered" evidence="9">
    <location>
        <begin position="88"/>
        <end position="108"/>
    </location>
</feature>
<keyword evidence="5" id="KW-0010">Activator</keyword>
<keyword evidence="7" id="KW-0539">Nucleus</keyword>
<dbReference type="PANTHER" id="PTHR12898:SF1">
    <property type="entry name" value="MEDIATOR OF RNA POLYMERASE II TRANSCRIPTION SUBUNIT 24"/>
    <property type="match status" value="1"/>
</dbReference>
<name>A0ABM3DI53_SALSA</name>
<dbReference type="GeneID" id="106579254"/>
<dbReference type="InterPro" id="IPR021429">
    <property type="entry name" value="Mediator_Med24"/>
</dbReference>
<keyword evidence="4" id="KW-0805">Transcription regulation</keyword>
<evidence type="ECO:0000313" key="11">
    <source>
        <dbReference type="RefSeq" id="XP_045558485.1"/>
    </source>
</evidence>
<evidence type="ECO:0000256" key="1">
    <source>
        <dbReference type="ARBA" id="ARBA00004123"/>
    </source>
</evidence>
<evidence type="ECO:0000256" key="2">
    <source>
        <dbReference type="ARBA" id="ARBA00007864"/>
    </source>
</evidence>
<organism evidence="10 11">
    <name type="scientific">Salmo salar</name>
    <name type="common">Atlantic salmon</name>
    <dbReference type="NCBI Taxonomy" id="8030"/>
    <lineage>
        <taxon>Eukaryota</taxon>
        <taxon>Metazoa</taxon>
        <taxon>Chordata</taxon>
        <taxon>Craniata</taxon>
        <taxon>Vertebrata</taxon>
        <taxon>Euteleostomi</taxon>
        <taxon>Actinopterygii</taxon>
        <taxon>Neopterygii</taxon>
        <taxon>Teleostei</taxon>
        <taxon>Protacanthopterygii</taxon>
        <taxon>Salmoniformes</taxon>
        <taxon>Salmonidae</taxon>
        <taxon>Salmoninae</taxon>
        <taxon>Salmo</taxon>
    </lineage>
</organism>
<proteinExistence type="inferred from homology"/>
<evidence type="ECO:0000256" key="3">
    <source>
        <dbReference type="ARBA" id="ARBA00019693"/>
    </source>
</evidence>
<comment type="subcellular location">
    <subcellularLocation>
        <location evidence="1">Nucleus</location>
    </subcellularLocation>
</comment>
<evidence type="ECO:0000256" key="7">
    <source>
        <dbReference type="ARBA" id="ARBA00023242"/>
    </source>
</evidence>
<evidence type="ECO:0000313" key="10">
    <source>
        <dbReference type="Proteomes" id="UP001652741"/>
    </source>
</evidence>
<dbReference type="Proteomes" id="UP001652741">
    <property type="component" value="Chromosome ssa19"/>
</dbReference>
<comment type="similarity">
    <text evidence="2">Belongs to the Mediator complex subunit 24 family.</text>
</comment>
<accession>A0ABM3DI53</accession>
<evidence type="ECO:0000256" key="4">
    <source>
        <dbReference type="ARBA" id="ARBA00023015"/>
    </source>
</evidence>
<dbReference type="Pfam" id="PF11277">
    <property type="entry name" value="Med24_N"/>
    <property type="match status" value="2"/>
</dbReference>
<dbReference type="PANTHER" id="PTHR12898">
    <property type="entry name" value="MEDIATOR OF RNA POLYMERASE II TRANSCRIPTION SUBUNIT 24"/>
    <property type="match status" value="1"/>
</dbReference>
<dbReference type="RefSeq" id="XP_045558485.1">
    <property type="nucleotide sequence ID" value="XM_045702529.1"/>
</dbReference>
<sequence>MSKEVSRFCSPEELLKETHQEWANRVVELLYSIFCLDTQQITFTLLGHILLTDSAYWHSLADPPSKALAKVKWAILKAPLGDRSMSTSLSAPYGQHEGPSQPRPSQPVPEDLMKECVECLEQGSCGSILQFMPFTMVSELVKLPVLAKPKVVLGITDLTLPLGRSVAAKASFAL</sequence>